<evidence type="ECO:0000313" key="2">
    <source>
        <dbReference type="EMBL" id="EYE95413.1"/>
    </source>
</evidence>
<dbReference type="EMBL" id="KK088422">
    <property type="protein sequence ID" value="EYE95413.1"/>
    <property type="molecule type" value="Genomic_DNA"/>
</dbReference>
<feature type="region of interest" description="Disordered" evidence="1">
    <location>
        <begin position="172"/>
        <end position="282"/>
    </location>
</feature>
<sequence>MWLYRGVQSAVFYYASCTPCANSIDRRKRLKDAVRSKREREKSEALITDQPRPFVQPIPFSTNPGWNEEIALGPGPPARNHRALNRRTDSWNVDDMSDCSMDADVEGLSPSQRKDKRPLRGDRWGRMRYQREDEPLWGEEAEVKGSSVGLSGRGKAAAKEPSKYYIARVPPVNDLHPPIVSGPKSRAETRWMLQPPPSAKVMAGKERSRVSVRCSPPGSSRLDEDDEDVLLPERNQRQRQLQPSALSSVPEKSKPPKPSPITVYPSYHAQRASDPEQSPRIRRPLSNLHAHGRDESNFVIASLHSPSEPPSPLSSPAESEEGMSWRCPETPVSRPASKATDESKIYRPAISKTLSTLHRDSNNNNSNNKVQLLQLEINDHPDDVGMGQFEQIRPYRWSMDI</sequence>
<proteinExistence type="predicted"/>
<keyword evidence="3" id="KW-1185">Reference proteome</keyword>
<dbReference type="AlphaFoldDB" id="A0A017SEG6"/>
<reference evidence="3" key="1">
    <citation type="journal article" date="2014" name="Nat. Commun.">
        <title>Genomic adaptations of the halophilic Dead Sea filamentous fungus Eurotium rubrum.</title>
        <authorList>
            <person name="Kis-Papo T."/>
            <person name="Weig A.R."/>
            <person name="Riley R."/>
            <person name="Persoh D."/>
            <person name="Salamov A."/>
            <person name="Sun H."/>
            <person name="Lipzen A."/>
            <person name="Wasser S.P."/>
            <person name="Rambold G."/>
            <person name="Grigoriev I.V."/>
            <person name="Nevo E."/>
        </authorList>
    </citation>
    <scope>NUCLEOTIDE SEQUENCE [LARGE SCALE GENOMIC DNA]</scope>
    <source>
        <strain evidence="3">CBS 135680</strain>
    </source>
</reference>
<feature type="region of interest" description="Disordered" evidence="1">
    <location>
        <begin position="34"/>
        <end position="56"/>
    </location>
</feature>
<organism evidence="2 3">
    <name type="scientific">Aspergillus ruber (strain CBS 135680)</name>
    <dbReference type="NCBI Taxonomy" id="1388766"/>
    <lineage>
        <taxon>Eukaryota</taxon>
        <taxon>Fungi</taxon>
        <taxon>Dikarya</taxon>
        <taxon>Ascomycota</taxon>
        <taxon>Pezizomycotina</taxon>
        <taxon>Eurotiomycetes</taxon>
        <taxon>Eurotiomycetidae</taxon>
        <taxon>Eurotiales</taxon>
        <taxon>Aspergillaceae</taxon>
        <taxon>Aspergillus</taxon>
        <taxon>Aspergillus subgen. Aspergillus</taxon>
    </lineage>
</organism>
<dbReference type="GeneID" id="63699395"/>
<dbReference type="HOGENOM" id="CLU_034380_0_0_1"/>
<evidence type="ECO:0000256" key="1">
    <source>
        <dbReference type="SAM" id="MobiDB-lite"/>
    </source>
</evidence>
<evidence type="ECO:0000313" key="3">
    <source>
        <dbReference type="Proteomes" id="UP000019804"/>
    </source>
</evidence>
<feature type="region of interest" description="Disordered" evidence="1">
    <location>
        <begin position="299"/>
        <end position="345"/>
    </location>
</feature>
<name>A0A017SEG6_ASPRC</name>
<accession>A0A017SEG6</accession>
<gene>
    <name evidence="2" type="ORF">EURHEDRAFT_455403</name>
</gene>
<dbReference type="RefSeq" id="XP_040639101.1">
    <property type="nucleotide sequence ID" value="XM_040784271.1"/>
</dbReference>
<feature type="region of interest" description="Disordered" evidence="1">
    <location>
        <begin position="140"/>
        <end position="160"/>
    </location>
</feature>
<protein>
    <submittedName>
        <fullName evidence="2">Uncharacterized protein</fullName>
    </submittedName>
</protein>
<dbReference type="Proteomes" id="UP000019804">
    <property type="component" value="Unassembled WGS sequence"/>
</dbReference>
<feature type="compositionally biased region" description="Basic and acidic residues" evidence="1">
    <location>
        <begin position="34"/>
        <end position="44"/>
    </location>
</feature>
<dbReference type="OrthoDB" id="506431at2759"/>